<dbReference type="Gramene" id="PRQ37719">
    <property type="protein sequence ID" value="PRQ37719"/>
    <property type="gene ID" value="RchiOBHm_Chr4g0405721"/>
</dbReference>
<proteinExistence type="predicted"/>
<protein>
    <submittedName>
        <fullName evidence="1">Uncharacterized protein</fullName>
    </submittedName>
</protein>
<keyword evidence="2" id="KW-1185">Reference proteome</keyword>
<dbReference type="EMBL" id="PDCK01000042">
    <property type="protein sequence ID" value="PRQ37719.1"/>
    <property type="molecule type" value="Genomic_DNA"/>
</dbReference>
<organism evidence="1 2">
    <name type="scientific">Rosa chinensis</name>
    <name type="common">China rose</name>
    <dbReference type="NCBI Taxonomy" id="74649"/>
    <lineage>
        <taxon>Eukaryota</taxon>
        <taxon>Viridiplantae</taxon>
        <taxon>Streptophyta</taxon>
        <taxon>Embryophyta</taxon>
        <taxon>Tracheophyta</taxon>
        <taxon>Spermatophyta</taxon>
        <taxon>Magnoliopsida</taxon>
        <taxon>eudicotyledons</taxon>
        <taxon>Gunneridae</taxon>
        <taxon>Pentapetalae</taxon>
        <taxon>rosids</taxon>
        <taxon>fabids</taxon>
        <taxon>Rosales</taxon>
        <taxon>Rosaceae</taxon>
        <taxon>Rosoideae</taxon>
        <taxon>Rosoideae incertae sedis</taxon>
        <taxon>Rosa</taxon>
    </lineage>
</organism>
<reference evidence="1 2" key="1">
    <citation type="journal article" date="2018" name="Nat. Genet.">
        <title>The Rosa genome provides new insights in the design of modern roses.</title>
        <authorList>
            <person name="Bendahmane M."/>
        </authorList>
    </citation>
    <scope>NUCLEOTIDE SEQUENCE [LARGE SCALE GENOMIC DNA]</scope>
    <source>
        <strain evidence="2">cv. Old Blush</strain>
    </source>
</reference>
<evidence type="ECO:0000313" key="1">
    <source>
        <dbReference type="EMBL" id="PRQ37719.1"/>
    </source>
</evidence>
<sequence length="58" mass="6359">MARKQKLIFSINGGLTESGKSFFTLQPKIETLILSSSTSDPTRLEPETQLALCSPTFV</sequence>
<gene>
    <name evidence="1" type="ORF">RchiOBHm_Chr4g0405721</name>
</gene>
<comment type="caution">
    <text evidence="1">The sequence shown here is derived from an EMBL/GenBank/DDBJ whole genome shotgun (WGS) entry which is preliminary data.</text>
</comment>
<evidence type="ECO:0000313" key="2">
    <source>
        <dbReference type="Proteomes" id="UP000238479"/>
    </source>
</evidence>
<dbReference type="Proteomes" id="UP000238479">
    <property type="component" value="Chromosome 4"/>
</dbReference>
<name>A0A2P6QUA5_ROSCH</name>
<accession>A0A2P6QUA5</accession>
<dbReference type="AlphaFoldDB" id="A0A2P6QUA5"/>